<dbReference type="KEGG" id="meh:M301_2201"/>
<gene>
    <name evidence="1" type="ordered locus">M301_2201</name>
</gene>
<evidence type="ECO:0000313" key="1">
    <source>
        <dbReference type="EMBL" id="ADI30568.1"/>
    </source>
</evidence>
<dbReference type="HOGENOM" id="CLU_713322_0_0_4"/>
<accession>D7DL97</accession>
<dbReference type="RefSeq" id="WP_013148876.1">
    <property type="nucleotide sequence ID" value="NC_014207.1"/>
</dbReference>
<organism evidence="1 2">
    <name type="scientific">Methylotenera versatilis (strain 301)</name>
    <dbReference type="NCBI Taxonomy" id="666681"/>
    <lineage>
        <taxon>Bacteria</taxon>
        <taxon>Pseudomonadati</taxon>
        <taxon>Pseudomonadota</taxon>
        <taxon>Betaproteobacteria</taxon>
        <taxon>Nitrosomonadales</taxon>
        <taxon>Methylophilaceae</taxon>
        <taxon>Methylotenera</taxon>
    </lineage>
</organism>
<sequence length="387" mass="43639">MQQAPISKYYASSTDIHEIKTSGQSRAEWIFNLEDADKDYFAIIHEMEWIIPQLKKMLSMRASICYAVVSSTVPFQVTHIDGENYFLLIERNAFYNLLTLSFRIHTLPKFSEHLGSSQIPIESSCEGLFLLDIIKKFLANPINPQEAFAATKSSVVYQSAFLFIMAHEIAHISHGHLIFQGSEDFKQFALDEEDKNLTFRTLEMDADSSATTNVFAMMEHLIGVGLDQWAKTMDVDKLAAISFLRAQYITGIYTALIFSDACAKSFLPVKHPISYARFLTSLRLLTVVLYKDIGEEESKMPETLRQSLVDAFIELSGGIEHLGHPMASNMMELPPNNSEPIYHYDALGEAIGLAQLEPLYSRWSRIRPLLEKYQLGGTLAPATAAPY</sequence>
<dbReference type="AlphaFoldDB" id="D7DL97"/>
<proteinExistence type="predicted"/>
<dbReference type="EMBL" id="CP002056">
    <property type="protein sequence ID" value="ADI30568.1"/>
    <property type="molecule type" value="Genomic_DNA"/>
</dbReference>
<dbReference type="Proteomes" id="UP000000383">
    <property type="component" value="Chromosome"/>
</dbReference>
<reference evidence="1 2" key="2">
    <citation type="journal article" date="2011" name="J. Bacteriol.">
        <title>Genomes of three methylotrophs from a single niche uncover genetic and metabolic divergence of Methylophilaceae.</title>
        <authorList>
            <person name="Lapidus A."/>
            <person name="Clum A."/>
            <person name="Labutti K."/>
            <person name="Kaluzhnaya M.G."/>
            <person name="Lim S."/>
            <person name="Beck D.A."/>
            <person name="Glavina Del Rio T."/>
            <person name="Nolan M."/>
            <person name="Mavromatis K."/>
            <person name="Huntemann M."/>
            <person name="Lucas S."/>
            <person name="Lidstrom M.E."/>
            <person name="Ivanova N."/>
            <person name="Chistoserdova L."/>
        </authorList>
    </citation>
    <scope>NUCLEOTIDE SEQUENCE [LARGE SCALE GENOMIC DNA]</scope>
    <source>
        <strain evidence="1 2">301</strain>
    </source>
</reference>
<protein>
    <submittedName>
        <fullName evidence="1">Uncharacterized protein</fullName>
    </submittedName>
</protein>
<dbReference type="STRING" id="666681.M301_2201"/>
<evidence type="ECO:0000313" key="2">
    <source>
        <dbReference type="Proteomes" id="UP000000383"/>
    </source>
</evidence>
<reference evidence="2" key="1">
    <citation type="submission" date="2010-05" db="EMBL/GenBank/DDBJ databases">
        <title>Complete sequence of Methylotenera sp. 301.</title>
        <authorList>
            <person name="Lucas S."/>
            <person name="Copeland A."/>
            <person name="Lapidus A."/>
            <person name="Cheng J.-F."/>
            <person name="Bruce D."/>
            <person name="Goodwin L."/>
            <person name="Pitluck S."/>
            <person name="Clum A."/>
            <person name="Land M."/>
            <person name="Hauser L."/>
            <person name="Kyrpides N."/>
            <person name="Ivanova N."/>
            <person name="Chistoservova L."/>
            <person name="Kalyuzhnaya M."/>
            <person name="Woyke T."/>
        </authorList>
    </citation>
    <scope>NUCLEOTIDE SEQUENCE [LARGE SCALE GENOMIC DNA]</scope>
    <source>
        <strain evidence="2">301</strain>
    </source>
</reference>
<name>D7DL97_METV0</name>
<dbReference type="OrthoDB" id="8453564at2"/>
<keyword evidence="2" id="KW-1185">Reference proteome</keyword>